<feature type="region of interest" description="Disordered" evidence="1">
    <location>
        <begin position="110"/>
        <end position="324"/>
    </location>
</feature>
<comment type="caution">
    <text evidence="2">The sequence shown here is derived from an EMBL/GenBank/DDBJ whole genome shotgun (WGS) entry which is preliminary data.</text>
</comment>
<evidence type="ECO:0000256" key="1">
    <source>
        <dbReference type="SAM" id="MobiDB-lite"/>
    </source>
</evidence>
<proteinExistence type="predicted"/>
<feature type="compositionally biased region" description="Low complexity" evidence="1">
    <location>
        <begin position="180"/>
        <end position="190"/>
    </location>
</feature>
<keyword evidence="3" id="KW-1185">Reference proteome</keyword>
<dbReference type="GeneID" id="66100299"/>
<dbReference type="AlphaFoldDB" id="A0A9P7VGJ2"/>
<evidence type="ECO:0000313" key="3">
    <source>
        <dbReference type="Proteomes" id="UP000812287"/>
    </source>
</evidence>
<dbReference type="EMBL" id="MU250576">
    <property type="protein sequence ID" value="KAG7440157.1"/>
    <property type="molecule type" value="Genomic_DNA"/>
</dbReference>
<organism evidence="2 3">
    <name type="scientific">Guyanagaster necrorhizus</name>
    <dbReference type="NCBI Taxonomy" id="856835"/>
    <lineage>
        <taxon>Eukaryota</taxon>
        <taxon>Fungi</taxon>
        <taxon>Dikarya</taxon>
        <taxon>Basidiomycota</taxon>
        <taxon>Agaricomycotina</taxon>
        <taxon>Agaricomycetes</taxon>
        <taxon>Agaricomycetidae</taxon>
        <taxon>Agaricales</taxon>
        <taxon>Marasmiineae</taxon>
        <taxon>Physalacriaceae</taxon>
        <taxon>Guyanagaster</taxon>
    </lineage>
</organism>
<feature type="compositionally biased region" description="Low complexity" evidence="1">
    <location>
        <begin position="139"/>
        <end position="155"/>
    </location>
</feature>
<name>A0A9P7VGJ2_9AGAR</name>
<protein>
    <submittedName>
        <fullName evidence="2">Uncharacterized protein</fullName>
    </submittedName>
</protein>
<evidence type="ECO:0000313" key="2">
    <source>
        <dbReference type="EMBL" id="KAG7440157.1"/>
    </source>
</evidence>
<sequence length="324" mass="35177">MHLDKKLLDRRRWPEYTEYVHDALRAMTGDGNKRSGCRPLSATTMSKSAKFPWDSLKAETLRAISRDIGIGYIGKRETILSHLQLIHEIGLDKALQKIKDLQAIELVSARSRKRKSDAADVEPETLPKSRAKRRRPSDAEPTSTPRRTRATTALEESPRRSSRKTKPTEKISAKTRAAKAKASAKTPVKAKTSRKKVSAPNSRSSQFDGVVVPRIRRTRPGDVNGAEACPAAEPEGEAEGESGTSPVKKQEADDEESKASSSYGSSNKENEEIPNGEDIKEQEPVAPSSGLDETSDADADGSPEPAEGSGHVQAETLVGTEATA</sequence>
<dbReference type="Proteomes" id="UP000812287">
    <property type="component" value="Unassembled WGS sequence"/>
</dbReference>
<gene>
    <name evidence="2" type="ORF">BT62DRAFT_1013066</name>
</gene>
<reference evidence="2" key="1">
    <citation type="submission" date="2020-11" db="EMBL/GenBank/DDBJ databases">
        <title>Adaptations for nitrogen fixation in a non-lichenized fungal sporocarp promotes dispersal by wood-feeding termites.</title>
        <authorList>
            <consortium name="DOE Joint Genome Institute"/>
            <person name="Koch R.A."/>
            <person name="Yoon G."/>
            <person name="Arayal U."/>
            <person name="Lail K."/>
            <person name="Amirebrahimi M."/>
            <person name="Labutti K."/>
            <person name="Lipzen A."/>
            <person name="Riley R."/>
            <person name="Barry K."/>
            <person name="Henrissat B."/>
            <person name="Grigoriev I.V."/>
            <person name="Herr J.R."/>
            <person name="Aime M.C."/>
        </authorList>
    </citation>
    <scope>NUCLEOTIDE SEQUENCE</scope>
    <source>
        <strain evidence="2">MCA 3950</strain>
    </source>
</reference>
<accession>A0A9P7VGJ2</accession>
<dbReference type="RefSeq" id="XP_043033657.1">
    <property type="nucleotide sequence ID" value="XM_043178012.1"/>
</dbReference>
<dbReference type="OrthoDB" id="3892913at2759"/>